<protein>
    <recommendedName>
        <fullName evidence="4">Helix-hairpin-helix domain-containing protein</fullName>
    </recommendedName>
</protein>
<sequence>MTSRYVGWWYLPVTILSAGLLAWVPVLHAAGVLSRRRLYWWTLAYAAAAVASVAAGSAGAAIALVTIIAGSVHQLRLRRERIAAASAPPPAEDPAVARALAARARRQQARELAARDPLLAKELHIGRPDLPGDYDDGGLVELNTAPAETLARRLGLDPAQAQSIVDARASFGGAFSAVDDVFAATELPLDTWDLIRDRAIILG</sequence>
<keyword evidence="3" id="KW-1185">Reference proteome</keyword>
<proteinExistence type="predicted"/>
<name>A0A5C4LYT6_9PSEU</name>
<evidence type="ECO:0000313" key="3">
    <source>
        <dbReference type="Proteomes" id="UP000305546"/>
    </source>
</evidence>
<reference evidence="2 3" key="1">
    <citation type="submission" date="2019-06" db="EMBL/GenBank/DDBJ databases">
        <title>Amycolatopsis alkalitolerans sp. nov., isolated from Gastrodia elata Blume.</title>
        <authorList>
            <person name="Narsing Rao M.P."/>
            <person name="Li W.J."/>
        </authorList>
    </citation>
    <scope>NUCLEOTIDE SEQUENCE [LARGE SCALE GENOMIC DNA]</scope>
    <source>
        <strain evidence="2 3">SYSUP0005</strain>
    </source>
</reference>
<dbReference type="Proteomes" id="UP000305546">
    <property type="component" value="Unassembled WGS sequence"/>
</dbReference>
<evidence type="ECO:0008006" key="4">
    <source>
        <dbReference type="Google" id="ProtNLM"/>
    </source>
</evidence>
<accession>A0A5C4LYT6</accession>
<evidence type="ECO:0000313" key="2">
    <source>
        <dbReference type="EMBL" id="TNC24839.1"/>
    </source>
</evidence>
<keyword evidence="1" id="KW-0472">Membrane</keyword>
<evidence type="ECO:0000256" key="1">
    <source>
        <dbReference type="SAM" id="Phobius"/>
    </source>
</evidence>
<dbReference type="OrthoDB" id="4054020at2"/>
<feature type="transmembrane region" description="Helical" evidence="1">
    <location>
        <begin position="39"/>
        <end position="72"/>
    </location>
</feature>
<dbReference type="RefSeq" id="WP_139097627.1">
    <property type="nucleotide sequence ID" value="NZ_VDFW01000013.1"/>
</dbReference>
<keyword evidence="1" id="KW-0812">Transmembrane</keyword>
<dbReference type="SUPFAM" id="SSF47781">
    <property type="entry name" value="RuvA domain 2-like"/>
    <property type="match status" value="1"/>
</dbReference>
<dbReference type="EMBL" id="VDFW01000013">
    <property type="protein sequence ID" value="TNC24839.1"/>
    <property type="molecule type" value="Genomic_DNA"/>
</dbReference>
<organism evidence="2 3">
    <name type="scientific">Amycolatopsis alkalitolerans</name>
    <dbReference type="NCBI Taxonomy" id="2547244"/>
    <lineage>
        <taxon>Bacteria</taxon>
        <taxon>Bacillati</taxon>
        <taxon>Actinomycetota</taxon>
        <taxon>Actinomycetes</taxon>
        <taxon>Pseudonocardiales</taxon>
        <taxon>Pseudonocardiaceae</taxon>
        <taxon>Amycolatopsis</taxon>
    </lineage>
</organism>
<dbReference type="InterPro" id="IPR010994">
    <property type="entry name" value="RuvA_2-like"/>
</dbReference>
<comment type="caution">
    <text evidence="2">The sequence shown here is derived from an EMBL/GenBank/DDBJ whole genome shotgun (WGS) entry which is preliminary data.</text>
</comment>
<keyword evidence="1" id="KW-1133">Transmembrane helix</keyword>
<dbReference type="AlphaFoldDB" id="A0A5C4LYT6"/>
<gene>
    <name evidence="2" type="ORF">FG385_16455</name>
</gene>